<evidence type="ECO:0000313" key="2">
    <source>
        <dbReference type="EMBL" id="RUS74750.1"/>
    </source>
</evidence>
<gene>
    <name evidence="2" type="ORF">EGW08_017479</name>
</gene>
<proteinExistence type="predicted"/>
<feature type="chain" id="PRO_5018791358" evidence="1">
    <location>
        <begin position="20"/>
        <end position="123"/>
    </location>
</feature>
<dbReference type="AlphaFoldDB" id="A0A3S0ZAX0"/>
<dbReference type="EMBL" id="RQTK01000802">
    <property type="protein sequence ID" value="RUS74750.1"/>
    <property type="molecule type" value="Genomic_DNA"/>
</dbReference>
<dbReference type="OrthoDB" id="6108601at2759"/>
<organism evidence="2 3">
    <name type="scientific">Elysia chlorotica</name>
    <name type="common">Eastern emerald elysia</name>
    <name type="synonym">Sea slug</name>
    <dbReference type="NCBI Taxonomy" id="188477"/>
    <lineage>
        <taxon>Eukaryota</taxon>
        <taxon>Metazoa</taxon>
        <taxon>Spiralia</taxon>
        <taxon>Lophotrochozoa</taxon>
        <taxon>Mollusca</taxon>
        <taxon>Gastropoda</taxon>
        <taxon>Heterobranchia</taxon>
        <taxon>Euthyneura</taxon>
        <taxon>Panpulmonata</taxon>
        <taxon>Sacoglossa</taxon>
        <taxon>Placobranchoidea</taxon>
        <taxon>Plakobranchidae</taxon>
        <taxon>Elysia</taxon>
    </lineage>
</organism>
<dbReference type="Proteomes" id="UP000271974">
    <property type="component" value="Unassembled WGS sequence"/>
</dbReference>
<accession>A0A3S0ZAX0</accession>
<feature type="signal peptide" evidence="1">
    <location>
        <begin position="1"/>
        <end position="19"/>
    </location>
</feature>
<sequence length="123" mass="12119">MQVIALLAAVALLAFSVNASPCTDICNGQCALANGACSFSGVFGDLCTTQNNICSQACAAACNCVDTCAAQCGGAFATCKGDGSDILNVANCGLNLSVCSSTCHAKCQFDTFAGIVNSLVGGA</sequence>
<keyword evidence="3" id="KW-1185">Reference proteome</keyword>
<keyword evidence="1" id="KW-0732">Signal</keyword>
<evidence type="ECO:0000313" key="3">
    <source>
        <dbReference type="Proteomes" id="UP000271974"/>
    </source>
</evidence>
<reference evidence="2 3" key="1">
    <citation type="submission" date="2019-01" db="EMBL/GenBank/DDBJ databases">
        <title>A draft genome assembly of the solar-powered sea slug Elysia chlorotica.</title>
        <authorList>
            <person name="Cai H."/>
            <person name="Li Q."/>
            <person name="Fang X."/>
            <person name="Li J."/>
            <person name="Curtis N.E."/>
            <person name="Altenburger A."/>
            <person name="Shibata T."/>
            <person name="Feng M."/>
            <person name="Maeda T."/>
            <person name="Schwartz J.A."/>
            <person name="Shigenobu S."/>
            <person name="Lundholm N."/>
            <person name="Nishiyama T."/>
            <person name="Yang H."/>
            <person name="Hasebe M."/>
            <person name="Li S."/>
            <person name="Pierce S.K."/>
            <person name="Wang J."/>
        </authorList>
    </citation>
    <scope>NUCLEOTIDE SEQUENCE [LARGE SCALE GENOMIC DNA]</scope>
    <source>
        <strain evidence="2">EC2010</strain>
        <tissue evidence="2">Whole organism of an adult</tissue>
    </source>
</reference>
<name>A0A3S0ZAX0_ELYCH</name>
<protein>
    <submittedName>
        <fullName evidence="2">Uncharacterized protein</fullName>
    </submittedName>
</protein>
<evidence type="ECO:0000256" key="1">
    <source>
        <dbReference type="SAM" id="SignalP"/>
    </source>
</evidence>
<comment type="caution">
    <text evidence="2">The sequence shown here is derived from an EMBL/GenBank/DDBJ whole genome shotgun (WGS) entry which is preliminary data.</text>
</comment>